<dbReference type="HOGENOM" id="CLU_1234994_0_0_1"/>
<evidence type="ECO:0000256" key="1">
    <source>
        <dbReference type="SAM" id="MobiDB-lite"/>
    </source>
</evidence>
<reference evidence="3" key="1">
    <citation type="journal article" date="2012" name="PLoS Genet.">
        <title>The genomes of the fungal plant pathogens Cladosporium fulvum and Dothistroma septosporum reveal adaptation to different hosts and lifestyles but also signatures of common ancestry.</title>
        <authorList>
            <person name="de Wit P.J.G.M."/>
            <person name="van der Burgt A."/>
            <person name="Oekmen B."/>
            <person name="Stergiopoulos I."/>
            <person name="Abd-Elsalam K.A."/>
            <person name="Aerts A.L."/>
            <person name="Bahkali A.H."/>
            <person name="Beenen H.G."/>
            <person name="Chettri P."/>
            <person name="Cox M.P."/>
            <person name="Datema E."/>
            <person name="de Vries R.P."/>
            <person name="Dhillon B."/>
            <person name="Ganley A.R."/>
            <person name="Griffiths S.A."/>
            <person name="Guo Y."/>
            <person name="Hamelin R.C."/>
            <person name="Henrissat B."/>
            <person name="Kabir M.S."/>
            <person name="Jashni M.K."/>
            <person name="Kema G."/>
            <person name="Klaubauf S."/>
            <person name="Lapidus A."/>
            <person name="Levasseur A."/>
            <person name="Lindquist E."/>
            <person name="Mehrabi R."/>
            <person name="Ohm R.A."/>
            <person name="Owen T.J."/>
            <person name="Salamov A."/>
            <person name="Schwelm A."/>
            <person name="Schijlen E."/>
            <person name="Sun H."/>
            <person name="van den Burg H.A."/>
            <person name="van Ham R.C.H.J."/>
            <person name="Zhang S."/>
            <person name="Goodwin S.B."/>
            <person name="Grigoriev I.V."/>
            <person name="Collemare J."/>
            <person name="Bradshaw R.E."/>
        </authorList>
    </citation>
    <scope>NUCLEOTIDE SEQUENCE [LARGE SCALE GENOMIC DNA]</scope>
    <source>
        <strain evidence="3">NZE10 / CBS 128990</strain>
    </source>
</reference>
<evidence type="ECO:0000313" key="2">
    <source>
        <dbReference type="EMBL" id="EME44317.1"/>
    </source>
</evidence>
<dbReference type="Proteomes" id="UP000016933">
    <property type="component" value="Unassembled WGS sequence"/>
</dbReference>
<accession>N1PLD7</accession>
<reference evidence="2 3" key="2">
    <citation type="journal article" date="2012" name="PLoS Pathog.">
        <title>Diverse lifestyles and strategies of plant pathogenesis encoded in the genomes of eighteen Dothideomycetes fungi.</title>
        <authorList>
            <person name="Ohm R.A."/>
            <person name="Feau N."/>
            <person name="Henrissat B."/>
            <person name="Schoch C.L."/>
            <person name="Horwitz B.A."/>
            <person name="Barry K.W."/>
            <person name="Condon B.J."/>
            <person name="Copeland A.C."/>
            <person name="Dhillon B."/>
            <person name="Glaser F."/>
            <person name="Hesse C.N."/>
            <person name="Kosti I."/>
            <person name="LaButti K."/>
            <person name="Lindquist E.A."/>
            <person name="Lucas S."/>
            <person name="Salamov A.A."/>
            <person name="Bradshaw R.E."/>
            <person name="Ciuffetti L."/>
            <person name="Hamelin R.C."/>
            <person name="Kema G.H.J."/>
            <person name="Lawrence C."/>
            <person name="Scott J.A."/>
            <person name="Spatafora J.W."/>
            <person name="Turgeon B.G."/>
            <person name="de Wit P.J.G.M."/>
            <person name="Zhong S."/>
            <person name="Goodwin S.B."/>
            <person name="Grigoriev I.V."/>
        </authorList>
    </citation>
    <scope>NUCLEOTIDE SEQUENCE [LARGE SCALE GENOMIC DNA]</scope>
    <source>
        <strain evidence="3">NZE10 / CBS 128990</strain>
    </source>
</reference>
<protein>
    <submittedName>
        <fullName evidence="2">Uncharacterized protein</fullName>
    </submittedName>
</protein>
<keyword evidence="3" id="KW-1185">Reference proteome</keyword>
<proteinExistence type="predicted"/>
<feature type="compositionally biased region" description="Polar residues" evidence="1">
    <location>
        <begin position="170"/>
        <end position="183"/>
    </location>
</feature>
<dbReference type="EMBL" id="KB446539">
    <property type="protein sequence ID" value="EME44317.1"/>
    <property type="molecule type" value="Genomic_DNA"/>
</dbReference>
<name>N1PLD7_DOTSN</name>
<sequence length="224" mass="24397">MDTTISKQSSTIDDLNAKASAAIKKLETKKNELNTEFRMQATIITNVTTANRHCQEELNIRTNALASAKMEILELSASVDVLDWQKSALECRCANLSEDNKDMRMVARWTQREADSHRGAAHEQFPKLPVHLAELLGQVDAIAAESACEDPQPQSASDRTQFHTDLKSAPPSSRTSGGDTTLSPPLEVPSRAKPTDAFMFDYSSENAMACMGNGDPQNASADAV</sequence>
<gene>
    <name evidence="2" type="ORF">DOTSEDRAFT_53460</name>
</gene>
<feature type="region of interest" description="Disordered" evidence="1">
    <location>
        <begin position="147"/>
        <end position="199"/>
    </location>
</feature>
<evidence type="ECO:0000313" key="3">
    <source>
        <dbReference type="Proteomes" id="UP000016933"/>
    </source>
</evidence>
<dbReference type="AlphaFoldDB" id="N1PLD7"/>
<organism evidence="2 3">
    <name type="scientific">Dothistroma septosporum (strain NZE10 / CBS 128990)</name>
    <name type="common">Red band needle blight fungus</name>
    <name type="synonym">Mycosphaerella pini</name>
    <dbReference type="NCBI Taxonomy" id="675120"/>
    <lineage>
        <taxon>Eukaryota</taxon>
        <taxon>Fungi</taxon>
        <taxon>Dikarya</taxon>
        <taxon>Ascomycota</taxon>
        <taxon>Pezizomycotina</taxon>
        <taxon>Dothideomycetes</taxon>
        <taxon>Dothideomycetidae</taxon>
        <taxon>Mycosphaerellales</taxon>
        <taxon>Mycosphaerellaceae</taxon>
        <taxon>Dothistroma</taxon>
    </lineage>
</organism>